<dbReference type="SUPFAM" id="SSF57196">
    <property type="entry name" value="EGF/Laminin"/>
    <property type="match status" value="1"/>
</dbReference>
<dbReference type="PROSITE" id="PS00022">
    <property type="entry name" value="EGF_1"/>
    <property type="match status" value="2"/>
</dbReference>
<keyword evidence="1" id="KW-0245">EGF-like domain</keyword>
<evidence type="ECO:0000313" key="5">
    <source>
        <dbReference type="EMBL" id="NWI71920.1"/>
    </source>
</evidence>
<dbReference type="OrthoDB" id="18487at2759"/>
<dbReference type="AlphaFoldDB" id="A0A851DTI6"/>
<dbReference type="Pfam" id="PF07974">
    <property type="entry name" value="EGF_2"/>
    <property type="match status" value="1"/>
</dbReference>
<keyword evidence="6" id="KW-1185">Reference proteome</keyword>
<evidence type="ECO:0000259" key="3">
    <source>
        <dbReference type="PROSITE" id="PS00022"/>
    </source>
</evidence>
<gene>
    <name evidence="5" type="primary">Megf6_1</name>
    <name evidence="5" type="ORF">TODMEX_R01618</name>
</gene>
<dbReference type="InterPro" id="IPR013111">
    <property type="entry name" value="EGF_extracell"/>
</dbReference>
<accession>A0A851DTI6</accession>
<dbReference type="Proteomes" id="UP000660247">
    <property type="component" value="Unassembled WGS sequence"/>
</dbReference>
<dbReference type="PANTHER" id="PTHR24035:SF109">
    <property type="entry name" value="PROTEIN DRAPER"/>
    <property type="match status" value="1"/>
</dbReference>
<dbReference type="PANTHER" id="PTHR24035">
    <property type="entry name" value="MULTIPLE EPIDERMAL GROWTH FACTOR-LIKE DOMAINS PROTEIN"/>
    <property type="match status" value="1"/>
</dbReference>
<evidence type="ECO:0000313" key="6">
    <source>
        <dbReference type="Proteomes" id="UP000660247"/>
    </source>
</evidence>
<sequence length="64" mass="6705">CDRSTGQCLCLPGWTGHDCGQACPDGRWGLGCQEICPECANNGSCDPATGTCRCPPGYTGHRCQ</sequence>
<dbReference type="Pfam" id="PF23106">
    <property type="entry name" value="EGF_Teneurin"/>
    <property type="match status" value="1"/>
</dbReference>
<proteinExistence type="predicted"/>
<evidence type="ECO:0000256" key="1">
    <source>
        <dbReference type="ARBA" id="ARBA00022536"/>
    </source>
</evidence>
<feature type="domain" description="EGF-like" evidence="3 4">
    <location>
        <begin position="52"/>
        <end position="63"/>
    </location>
</feature>
<comment type="caution">
    <text evidence="5">The sequence shown here is derived from an EMBL/GenBank/DDBJ whole genome shotgun (WGS) entry which is preliminary data.</text>
</comment>
<name>A0A851DTI6_TODME</name>
<dbReference type="EMBL" id="WEIS01322080">
    <property type="protein sequence ID" value="NWI71920.1"/>
    <property type="molecule type" value="Genomic_DNA"/>
</dbReference>
<evidence type="ECO:0000256" key="2">
    <source>
        <dbReference type="ARBA" id="ARBA00023157"/>
    </source>
</evidence>
<protein>
    <submittedName>
        <fullName evidence="5">MEGF6 protein</fullName>
    </submittedName>
</protein>
<dbReference type="InterPro" id="IPR000742">
    <property type="entry name" value="EGF"/>
</dbReference>
<feature type="domain" description="EGF-like" evidence="3">
    <location>
        <begin position="8"/>
        <end position="19"/>
    </location>
</feature>
<organism evidence="5 6">
    <name type="scientific">Todus mexicanus</name>
    <name type="common">Puerto Rican tody</name>
    <dbReference type="NCBI Taxonomy" id="135184"/>
    <lineage>
        <taxon>Eukaryota</taxon>
        <taxon>Metazoa</taxon>
        <taxon>Chordata</taxon>
        <taxon>Craniata</taxon>
        <taxon>Vertebrata</taxon>
        <taxon>Euteleostomi</taxon>
        <taxon>Archelosauria</taxon>
        <taxon>Archosauria</taxon>
        <taxon>Dinosauria</taxon>
        <taxon>Saurischia</taxon>
        <taxon>Theropoda</taxon>
        <taxon>Coelurosauria</taxon>
        <taxon>Aves</taxon>
        <taxon>Neognathae</taxon>
        <taxon>Neoaves</taxon>
        <taxon>Telluraves</taxon>
        <taxon>Coraciimorphae</taxon>
        <taxon>Coraciiformes</taxon>
        <taxon>Todidae</taxon>
        <taxon>Todus</taxon>
    </lineage>
</organism>
<dbReference type="PRINTS" id="PR00011">
    <property type="entry name" value="EGFLAMININ"/>
</dbReference>
<feature type="non-terminal residue" evidence="5">
    <location>
        <position position="64"/>
    </location>
</feature>
<dbReference type="Gene3D" id="2.170.300.10">
    <property type="entry name" value="Tie2 ligand-binding domain superfamily"/>
    <property type="match status" value="1"/>
</dbReference>
<feature type="non-terminal residue" evidence="5">
    <location>
        <position position="1"/>
    </location>
</feature>
<keyword evidence="2" id="KW-1015">Disulfide bond</keyword>
<evidence type="ECO:0000259" key="4">
    <source>
        <dbReference type="PROSITE" id="PS01186"/>
    </source>
</evidence>
<dbReference type="PROSITE" id="PS01186">
    <property type="entry name" value="EGF_2"/>
    <property type="match status" value="1"/>
</dbReference>
<dbReference type="InterPro" id="IPR052108">
    <property type="entry name" value="MEGF/SIB"/>
</dbReference>
<reference evidence="5" key="1">
    <citation type="submission" date="2019-10" db="EMBL/GenBank/DDBJ databases">
        <title>Bird 10,000 Genomes (B10K) Project - Family phase.</title>
        <authorList>
            <person name="Zhang G."/>
        </authorList>
    </citation>
    <scope>NUCLEOTIDE SEQUENCE</scope>
    <source>
        <strain evidence="5">B10K-DU-002-69</strain>
        <tissue evidence="5">Muscle</tissue>
    </source>
</reference>